<keyword evidence="2" id="KW-0614">Plasmid</keyword>
<dbReference type="RefSeq" id="WP_069681227.1">
    <property type="nucleotide sequence ID" value="NZ_CP017256.2"/>
</dbReference>
<keyword evidence="1" id="KW-1133">Transmembrane helix</keyword>
<evidence type="ECO:0000313" key="3">
    <source>
        <dbReference type="Proteomes" id="UP000094652"/>
    </source>
</evidence>
<dbReference type="OrthoDB" id="1906491at2"/>
<keyword evidence="3" id="KW-1185">Reference proteome</keyword>
<geneLocation type="plasmid" evidence="3">
    <name>pct3</name>
</geneLocation>
<proteinExistence type="predicted"/>
<evidence type="ECO:0000313" key="2">
    <source>
        <dbReference type="EMBL" id="AOR25109.1"/>
    </source>
</evidence>
<evidence type="ECO:0000256" key="1">
    <source>
        <dbReference type="SAM" id="Phobius"/>
    </source>
</evidence>
<dbReference type="Proteomes" id="UP000094652">
    <property type="component" value="Plasmid pCt3"/>
</dbReference>
<keyword evidence="1" id="KW-0812">Transmembrane</keyword>
<organism evidence="2 3">
    <name type="scientific">Clostridium taeniosporum</name>
    <dbReference type="NCBI Taxonomy" id="394958"/>
    <lineage>
        <taxon>Bacteria</taxon>
        <taxon>Bacillati</taxon>
        <taxon>Bacillota</taxon>
        <taxon>Clostridia</taxon>
        <taxon>Eubacteriales</taxon>
        <taxon>Clostridiaceae</taxon>
        <taxon>Clostridium</taxon>
    </lineage>
</organism>
<dbReference type="EMBL" id="CP017256">
    <property type="protein sequence ID" value="AOR25109.1"/>
    <property type="molecule type" value="Genomic_DNA"/>
</dbReference>
<gene>
    <name evidence="2" type="ORF">BGI42_15310</name>
</gene>
<dbReference type="KEGG" id="ctae:BGI42_15310"/>
<sequence>MKKFDIKSIVTGLIIGVIGTSVVFVAVEKIKTNTKATTIPVVEEKKSEATNNNKAATIPTEEDTKSETITNDKIYFNENESNEETMDKIQKGMEIKADSSNNETDAEAIETMKKTGNWSYIEKHIPHMTTNGIEKVIEIYNSKHINPSEHKKASDYINK</sequence>
<reference evidence="3" key="1">
    <citation type="submission" date="2016-09" db="EMBL/GenBank/DDBJ databases">
        <title>Genomics of Clostridium taeniosporum, an organism which forms endospores with ribbon-like appendages.</title>
        <authorList>
            <person name="Walker J.R."/>
        </authorList>
    </citation>
    <scope>NUCLEOTIDE SEQUENCE [LARGE SCALE GENOMIC DNA]</scope>
    <source>
        <strain evidence="3">1/k</strain>
        <plasmid evidence="3">Plasmid pct3</plasmid>
    </source>
</reference>
<name>A0A1D7XPJ5_9CLOT</name>
<keyword evidence="1" id="KW-0472">Membrane</keyword>
<dbReference type="AlphaFoldDB" id="A0A1D7XPJ5"/>
<accession>A0A1D7XPJ5</accession>
<feature type="transmembrane region" description="Helical" evidence="1">
    <location>
        <begin position="6"/>
        <end position="27"/>
    </location>
</feature>
<protein>
    <submittedName>
        <fullName evidence="2">Uncharacterized protein</fullName>
    </submittedName>
</protein>